<gene>
    <name evidence="9" type="ORF">AE618_14340</name>
</gene>
<keyword evidence="9" id="KW-0966">Cell projection</keyword>
<dbReference type="RefSeq" id="WP_054209740.1">
    <property type="nucleotide sequence ID" value="NZ_LGSZ01000045.1"/>
</dbReference>
<evidence type="ECO:0000256" key="4">
    <source>
        <dbReference type="ARBA" id="ARBA00024746"/>
    </source>
</evidence>
<dbReference type="OrthoDB" id="9785233at2"/>
<keyword evidence="3 5" id="KW-1005">Bacterial flagellum biogenesis</keyword>
<dbReference type="PATRIC" id="fig|1526658.3.peg.1068"/>
<comment type="similarity">
    <text evidence="1 5">Belongs to the FlgD family.</text>
</comment>
<feature type="domain" description="FlgD Tudor-like" evidence="8">
    <location>
        <begin position="93"/>
        <end position="222"/>
    </location>
</feature>
<dbReference type="Gene3D" id="2.30.30.910">
    <property type="match status" value="1"/>
</dbReference>
<evidence type="ECO:0000313" key="10">
    <source>
        <dbReference type="Proteomes" id="UP000037822"/>
    </source>
</evidence>
<evidence type="ECO:0000256" key="5">
    <source>
        <dbReference type="RuleBase" id="RU362076"/>
    </source>
</evidence>
<sequence>MAVSSTSSSTASTSSSSSSTSSTSTASGGAAIANNFDQFLTLLTTQLRNQSPLDPLDTNQFTSQLVQFAGVEQQLKTNETLTSLLSLNSAGTATSAVGFIGSTITADGATTRLENDKAEWQVNVPRGGTATITIKDSKGSVVQTQTKSLVAGDQTYQWDGTTSTAQKAPAGEYTITIDAKDTAGAAITATTKISGVVDGVDFSGSIPTLKIGSISVPIDQVKSVVRKS</sequence>
<accession>A0A0N1F4A1</accession>
<dbReference type="AlphaFoldDB" id="A0A0N1F4A1"/>
<proteinExistence type="inferred from homology"/>
<evidence type="ECO:0000256" key="1">
    <source>
        <dbReference type="ARBA" id="ARBA00010577"/>
    </source>
</evidence>
<dbReference type="Pfam" id="PF13861">
    <property type="entry name" value="FLgD_tudor"/>
    <property type="match status" value="1"/>
</dbReference>
<dbReference type="GO" id="GO:0044781">
    <property type="term" value="P:bacterial-type flagellum organization"/>
    <property type="evidence" value="ECO:0007669"/>
    <property type="project" value="UniProtKB-UniRule"/>
</dbReference>
<dbReference type="EMBL" id="LGSZ01000045">
    <property type="protein sequence ID" value="KPH80195.1"/>
    <property type="molecule type" value="Genomic_DNA"/>
</dbReference>
<protein>
    <recommendedName>
        <fullName evidence="2 5">Basal-body rod modification protein FlgD</fullName>
    </recommendedName>
</protein>
<evidence type="ECO:0000259" key="7">
    <source>
        <dbReference type="Pfam" id="PF13860"/>
    </source>
</evidence>
<evidence type="ECO:0000313" key="9">
    <source>
        <dbReference type="EMBL" id="KPH80195.1"/>
    </source>
</evidence>
<keyword evidence="9" id="KW-0969">Cilium</keyword>
<feature type="domain" description="FlgD/Vpr Ig-like" evidence="7">
    <location>
        <begin position="116"/>
        <end position="181"/>
    </location>
</feature>
<evidence type="ECO:0000256" key="6">
    <source>
        <dbReference type="SAM" id="MobiDB-lite"/>
    </source>
</evidence>
<keyword evidence="9" id="KW-0282">Flagellum</keyword>
<evidence type="ECO:0000256" key="2">
    <source>
        <dbReference type="ARBA" id="ARBA00016013"/>
    </source>
</evidence>
<comment type="function">
    <text evidence="4 5">Required for flagellar hook formation. May act as a scaffolding protein.</text>
</comment>
<dbReference type="Pfam" id="PF13860">
    <property type="entry name" value="FlgD_ig"/>
    <property type="match status" value="1"/>
</dbReference>
<name>A0A0N1F4A1_9HYPH</name>
<dbReference type="InterPro" id="IPR025963">
    <property type="entry name" value="FLgD_Tudor"/>
</dbReference>
<evidence type="ECO:0000259" key="8">
    <source>
        <dbReference type="Pfam" id="PF13861"/>
    </source>
</evidence>
<dbReference type="Pfam" id="PF03963">
    <property type="entry name" value="FlgD"/>
    <property type="match status" value="1"/>
</dbReference>
<dbReference type="InterPro" id="IPR025965">
    <property type="entry name" value="FlgD/Vpr_Ig-like"/>
</dbReference>
<organism evidence="9 10">
    <name type="scientific">Bosea vaviloviae</name>
    <dbReference type="NCBI Taxonomy" id="1526658"/>
    <lineage>
        <taxon>Bacteria</taxon>
        <taxon>Pseudomonadati</taxon>
        <taxon>Pseudomonadota</taxon>
        <taxon>Alphaproteobacteria</taxon>
        <taxon>Hyphomicrobiales</taxon>
        <taxon>Boseaceae</taxon>
        <taxon>Bosea</taxon>
    </lineage>
</organism>
<keyword evidence="10" id="KW-1185">Reference proteome</keyword>
<feature type="region of interest" description="Disordered" evidence="6">
    <location>
        <begin position="1"/>
        <end position="27"/>
    </location>
</feature>
<dbReference type="Gene3D" id="2.60.40.4070">
    <property type="match status" value="1"/>
</dbReference>
<reference evidence="9 10" key="1">
    <citation type="submission" date="2015-07" db="EMBL/GenBank/DDBJ databases">
        <title>Whole genome sequencing of Bosea vaviloviae isolated from cave pool.</title>
        <authorList>
            <person name="Tan N.E.H."/>
            <person name="Lee Y.P."/>
            <person name="Gan H.M."/>
            <person name="Barton H."/>
            <person name="Savka M.A."/>
        </authorList>
    </citation>
    <scope>NUCLEOTIDE SEQUENCE [LARGE SCALE GENOMIC DNA]</scope>
    <source>
        <strain evidence="9 10">SD260</strain>
    </source>
</reference>
<evidence type="ECO:0000256" key="3">
    <source>
        <dbReference type="ARBA" id="ARBA00022795"/>
    </source>
</evidence>
<comment type="caution">
    <text evidence="9">The sequence shown here is derived from an EMBL/GenBank/DDBJ whole genome shotgun (WGS) entry which is preliminary data.</text>
</comment>
<dbReference type="InterPro" id="IPR005648">
    <property type="entry name" value="FlgD"/>
</dbReference>
<dbReference type="Proteomes" id="UP000037822">
    <property type="component" value="Unassembled WGS sequence"/>
</dbReference>